<protein>
    <submittedName>
        <fullName evidence="1">Uncharacterized protein</fullName>
    </submittedName>
</protein>
<sequence>MRSKAVLTPPPKWNEDVVREIVSHLSVVPERIQDFESLPPPLAQTRQPDETTLRRRTLASAARTCKTFRGPASEALWAVLPLGHGLLPLIRTFSGIRKGFIAKELPMWRRGLEITDYYELEGTISDAEWDRFQYLAARVRCFSYDNEHPRQVYDSVLELVLRRYEAHAAPLFPNLRDIEWRSSAGTLQQQRLLRCLCLSPALSMFAFHGTDEGLIMDMALLAGLHPTLPHLRTYANLKESLPTASLTCFTHLVSLRVHHVTVAFFQHLGGLTNLQILEISLASASLAVESPPLVKSPNGFPALRRFATVTTGTAVLPYELLYMLSSISSPRLTVLDIGIDYDDYGPGDPFDRLCEVGALPVLRNIRTFHLHAVDMWHNGPISLSVLTCPFSTIRTLTEVSFSAQHNHIVISDEDFCRVETAWPRLRTLRVRTKADEDNDWPAEPPSLPAVVAFARRMSDLEMLDVEVADASDKELKEIRARASLGGAPQTNLEQITFARADRRKGIKLPDVDQLARALHAMFPRLRGKLESYGDWHYAERQSKLYRLLQKLDSPEWSRSRRLSSLKLKLLFAALESFGRLYIITYGCQQDVRTSGRSRHSLEAGTEQRRPAQLTRLAAPATCTTRRSPKGRGVTLRRARIWVQPFEQEETGRFVTPEDRWQADVLAQECLNLAVCSIYVFLL</sequence>
<dbReference type="Proteomes" id="UP000256964">
    <property type="component" value="Unassembled WGS sequence"/>
</dbReference>
<dbReference type="STRING" id="139420.A0A371CQK1"/>
<gene>
    <name evidence="1" type="ORF">OH76DRAFT_96190</name>
</gene>
<keyword evidence="2" id="KW-1185">Reference proteome</keyword>
<dbReference type="AlphaFoldDB" id="A0A371CQK1"/>
<proteinExistence type="predicted"/>
<evidence type="ECO:0000313" key="1">
    <source>
        <dbReference type="EMBL" id="RDX42564.1"/>
    </source>
</evidence>
<name>A0A371CQK1_9APHY</name>
<dbReference type="InterPro" id="IPR032675">
    <property type="entry name" value="LRR_dom_sf"/>
</dbReference>
<accession>A0A371CQK1</accession>
<dbReference type="EMBL" id="KZ857482">
    <property type="protein sequence ID" value="RDX42564.1"/>
    <property type="molecule type" value="Genomic_DNA"/>
</dbReference>
<dbReference type="Gene3D" id="3.80.10.10">
    <property type="entry name" value="Ribonuclease Inhibitor"/>
    <property type="match status" value="1"/>
</dbReference>
<dbReference type="OrthoDB" id="2758493at2759"/>
<reference evidence="1 2" key="1">
    <citation type="journal article" date="2018" name="Biotechnol. Biofuels">
        <title>Integrative visual omics of the white-rot fungus Polyporus brumalis exposes the biotechnological potential of its oxidative enzymes for delignifying raw plant biomass.</title>
        <authorList>
            <person name="Miyauchi S."/>
            <person name="Rancon A."/>
            <person name="Drula E."/>
            <person name="Hage H."/>
            <person name="Chaduli D."/>
            <person name="Favel A."/>
            <person name="Grisel S."/>
            <person name="Henrissat B."/>
            <person name="Herpoel-Gimbert I."/>
            <person name="Ruiz-Duenas F.J."/>
            <person name="Chevret D."/>
            <person name="Hainaut M."/>
            <person name="Lin J."/>
            <person name="Wang M."/>
            <person name="Pangilinan J."/>
            <person name="Lipzen A."/>
            <person name="Lesage-Meessen L."/>
            <person name="Navarro D."/>
            <person name="Riley R."/>
            <person name="Grigoriev I.V."/>
            <person name="Zhou S."/>
            <person name="Raouche S."/>
            <person name="Rosso M.N."/>
        </authorList>
    </citation>
    <scope>NUCLEOTIDE SEQUENCE [LARGE SCALE GENOMIC DNA]</scope>
    <source>
        <strain evidence="1 2">BRFM 1820</strain>
    </source>
</reference>
<evidence type="ECO:0000313" key="2">
    <source>
        <dbReference type="Proteomes" id="UP000256964"/>
    </source>
</evidence>
<organism evidence="1 2">
    <name type="scientific">Lentinus brumalis</name>
    <dbReference type="NCBI Taxonomy" id="2498619"/>
    <lineage>
        <taxon>Eukaryota</taxon>
        <taxon>Fungi</taxon>
        <taxon>Dikarya</taxon>
        <taxon>Basidiomycota</taxon>
        <taxon>Agaricomycotina</taxon>
        <taxon>Agaricomycetes</taxon>
        <taxon>Polyporales</taxon>
        <taxon>Polyporaceae</taxon>
        <taxon>Lentinus</taxon>
    </lineage>
</organism>